<dbReference type="EMBL" id="VYZF01000649">
    <property type="protein sequence ID" value="NWT41833.1"/>
    <property type="molecule type" value="Genomic_DNA"/>
</dbReference>
<organism evidence="2 3">
    <name type="scientific">Chroicocephalus maculipennis</name>
    <name type="common">Brown-hooded gull</name>
    <name type="synonym">Larus maculipennis</name>
    <dbReference type="NCBI Taxonomy" id="287016"/>
    <lineage>
        <taxon>Eukaryota</taxon>
        <taxon>Metazoa</taxon>
        <taxon>Chordata</taxon>
        <taxon>Craniata</taxon>
        <taxon>Vertebrata</taxon>
        <taxon>Euteleostomi</taxon>
        <taxon>Archelosauria</taxon>
        <taxon>Archosauria</taxon>
        <taxon>Dinosauria</taxon>
        <taxon>Saurischia</taxon>
        <taxon>Theropoda</taxon>
        <taxon>Coelurosauria</taxon>
        <taxon>Aves</taxon>
        <taxon>Neognathae</taxon>
        <taxon>Neoaves</taxon>
        <taxon>Charadriiformes</taxon>
        <taxon>Laridae</taxon>
        <taxon>Chroicocephalus</taxon>
    </lineage>
</organism>
<name>A0A7K5NHX6_CHRMC</name>
<dbReference type="AlphaFoldDB" id="A0A7K5NHX6"/>
<gene>
    <name evidence="2" type="primary">Ugt1a1_3</name>
    <name evidence="2" type="ORF">CHRMAC_R15230</name>
</gene>
<proteinExistence type="predicted"/>
<dbReference type="SUPFAM" id="SSF53756">
    <property type="entry name" value="UDP-Glycosyltransferase/glycogen phosphorylase"/>
    <property type="match status" value="1"/>
</dbReference>
<comment type="caution">
    <text evidence="2">The sequence shown here is derived from an EMBL/GenBank/DDBJ whole genome shotgun (WGS) entry which is preliminary data.</text>
</comment>
<reference evidence="2 3" key="1">
    <citation type="submission" date="2019-09" db="EMBL/GenBank/DDBJ databases">
        <title>Bird 10,000 Genomes (B10K) Project - Family phase.</title>
        <authorList>
            <person name="Zhang G."/>
        </authorList>
    </citation>
    <scope>NUCLEOTIDE SEQUENCE [LARGE SCALE GENOMIC DNA]</scope>
    <source>
        <strain evidence="2">B10K-DU-021-33</strain>
        <tissue evidence="2">Mixed tissue sample</tissue>
    </source>
</reference>
<evidence type="ECO:0000313" key="2">
    <source>
        <dbReference type="EMBL" id="NWT41833.1"/>
    </source>
</evidence>
<keyword evidence="1 2" id="KW-0808">Transferase</keyword>
<evidence type="ECO:0000256" key="1">
    <source>
        <dbReference type="ARBA" id="ARBA00022679"/>
    </source>
</evidence>
<feature type="non-terminal residue" evidence="2">
    <location>
        <position position="113"/>
    </location>
</feature>
<feature type="non-terminal residue" evidence="2">
    <location>
        <position position="1"/>
    </location>
</feature>
<dbReference type="InterPro" id="IPR002213">
    <property type="entry name" value="UDP_glucos_trans"/>
</dbReference>
<accession>A0A7K5NHX6</accession>
<protein>
    <submittedName>
        <fullName evidence="2">UD11 glucuronosyltransferase</fullName>
    </submittedName>
</protein>
<dbReference type="Pfam" id="PF00201">
    <property type="entry name" value="UDPGT"/>
    <property type="match status" value="1"/>
</dbReference>
<sequence length="113" mass="13067">VPVDGSHWLSMREVLDSLKEKGHEIVVIASEINVHIKPSENFVMKMYPTPFTKEEVDASIHSFSREVFEEGSFLERFLKIYQGMKKVSALSISSCAHLLYNKELVRYLEESKF</sequence>
<dbReference type="GO" id="GO:0008194">
    <property type="term" value="F:UDP-glycosyltransferase activity"/>
    <property type="evidence" value="ECO:0007669"/>
    <property type="project" value="InterPro"/>
</dbReference>
<evidence type="ECO:0000313" key="3">
    <source>
        <dbReference type="Proteomes" id="UP000524558"/>
    </source>
</evidence>
<keyword evidence="3" id="KW-1185">Reference proteome</keyword>
<dbReference type="Proteomes" id="UP000524558">
    <property type="component" value="Unassembled WGS sequence"/>
</dbReference>